<sequence>MLSRISYSDTSLMATCITFPLKFEYNL</sequence>
<name>A0A0E9RJT5_ANGAN</name>
<reference evidence="1" key="1">
    <citation type="submission" date="2014-11" db="EMBL/GenBank/DDBJ databases">
        <authorList>
            <person name="Amaro Gonzalez C."/>
        </authorList>
    </citation>
    <scope>NUCLEOTIDE SEQUENCE</scope>
</reference>
<evidence type="ECO:0000313" key="1">
    <source>
        <dbReference type="EMBL" id="JAH29406.1"/>
    </source>
</evidence>
<dbReference type="AlphaFoldDB" id="A0A0E9RJT5"/>
<accession>A0A0E9RJT5</accession>
<proteinExistence type="predicted"/>
<organism evidence="1">
    <name type="scientific">Anguilla anguilla</name>
    <name type="common">European freshwater eel</name>
    <name type="synonym">Muraena anguilla</name>
    <dbReference type="NCBI Taxonomy" id="7936"/>
    <lineage>
        <taxon>Eukaryota</taxon>
        <taxon>Metazoa</taxon>
        <taxon>Chordata</taxon>
        <taxon>Craniata</taxon>
        <taxon>Vertebrata</taxon>
        <taxon>Euteleostomi</taxon>
        <taxon>Actinopterygii</taxon>
        <taxon>Neopterygii</taxon>
        <taxon>Teleostei</taxon>
        <taxon>Anguilliformes</taxon>
        <taxon>Anguillidae</taxon>
        <taxon>Anguilla</taxon>
    </lineage>
</organism>
<reference evidence="1" key="2">
    <citation type="journal article" date="2015" name="Fish Shellfish Immunol.">
        <title>Early steps in the European eel (Anguilla anguilla)-Vibrio vulnificus interaction in the gills: Role of the RtxA13 toxin.</title>
        <authorList>
            <person name="Callol A."/>
            <person name="Pajuelo D."/>
            <person name="Ebbesson L."/>
            <person name="Teles M."/>
            <person name="MacKenzie S."/>
            <person name="Amaro C."/>
        </authorList>
    </citation>
    <scope>NUCLEOTIDE SEQUENCE</scope>
</reference>
<dbReference type="EMBL" id="GBXM01079171">
    <property type="protein sequence ID" value="JAH29406.1"/>
    <property type="molecule type" value="Transcribed_RNA"/>
</dbReference>
<protein>
    <submittedName>
        <fullName evidence="1">Uncharacterized protein</fullName>
    </submittedName>
</protein>